<evidence type="ECO:0000256" key="1">
    <source>
        <dbReference type="ARBA" id="ARBA00023172"/>
    </source>
</evidence>
<dbReference type="InterPro" id="IPR050090">
    <property type="entry name" value="Tyrosine_recombinase_XerCD"/>
</dbReference>
<reference evidence="3" key="1">
    <citation type="submission" date="2019-10" db="EMBL/GenBank/DDBJ databases">
        <authorList>
            <person name="Ross D.E."/>
            <person name="Gulliver D."/>
        </authorList>
    </citation>
    <scope>NUCLEOTIDE SEQUENCE</scope>
    <source>
        <strain evidence="3">DER-2019</strain>
    </source>
</reference>
<accession>A0A923KXE4</accession>
<dbReference type="CDD" id="cd01188">
    <property type="entry name" value="INT_RitA_C_like"/>
    <property type="match status" value="1"/>
</dbReference>
<dbReference type="PANTHER" id="PTHR30349">
    <property type="entry name" value="PHAGE INTEGRASE-RELATED"/>
    <property type="match status" value="1"/>
</dbReference>
<evidence type="ECO:0000313" key="4">
    <source>
        <dbReference type="Proteomes" id="UP000616595"/>
    </source>
</evidence>
<dbReference type="GO" id="GO:0006310">
    <property type="term" value="P:DNA recombination"/>
    <property type="evidence" value="ECO:0007669"/>
    <property type="project" value="UniProtKB-KW"/>
</dbReference>
<comment type="caution">
    <text evidence="3">The sequence shown here is derived from an EMBL/GenBank/DDBJ whole genome shotgun (WGS) entry which is preliminary data.</text>
</comment>
<sequence>MELTIETVVNDTLAQVKARGLKPMTIEYYTNVCHNIVRYINEKEGGTCSRKTLEAFITFYKQRFEAQEICEEYLRFLCRVIRMLMSYVETGTVDFSSRAINKKYNPSPDKLAVIEAILNAYHLENDPRIEMDTVMRHFFCFVESRSKDTATISDADFFEFMKSVSESNKGSIGRTWRALRYISEYLQAHNLADLMANLSMLKMKGAPIRMIAPYSQEEILKIVNVIDTEEPIGIRNKAIILLAFETGLRSCDIIKLKLSDIDWKAASLHIRQSKTGTDVILPLNGHVMNAVADYILKIRLKIRPEGGFSEVFLTSKAPIQPYRSTCSLGAALDKYCSKAGVNKLPLRRFHSLRRSFATEMSAAGVPLPTISQMLGHKSIDEDRPYLSYNQEKNAHCALGFSGIPVKNGLYAVLEGGDPV</sequence>
<dbReference type="InterPro" id="IPR013762">
    <property type="entry name" value="Integrase-like_cat_sf"/>
</dbReference>
<gene>
    <name evidence="3" type="ORF">GH810_07905</name>
</gene>
<dbReference type="Proteomes" id="UP000616595">
    <property type="component" value="Unassembled WGS sequence"/>
</dbReference>
<dbReference type="AlphaFoldDB" id="A0A923KXE4"/>
<name>A0A923KXE4_9FIRM</name>
<dbReference type="OrthoDB" id="9802329at2"/>
<dbReference type="GO" id="GO:0015074">
    <property type="term" value="P:DNA integration"/>
    <property type="evidence" value="ECO:0007669"/>
    <property type="project" value="InterPro"/>
</dbReference>
<evidence type="ECO:0000313" key="3">
    <source>
        <dbReference type="EMBL" id="MBC3888231.1"/>
    </source>
</evidence>
<dbReference type="GO" id="GO:0003677">
    <property type="term" value="F:DNA binding"/>
    <property type="evidence" value="ECO:0007669"/>
    <property type="project" value="InterPro"/>
</dbReference>
<proteinExistence type="predicted"/>
<dbReference type="InterPro" id="IPR002104">
    <property type="entry name" value="Integrase_catalytic"/>
</dbReference>
<feature type="domain" description="Tyr recombinase" evidence="2">
    <location>
        <begin position="209"/>
        <end position="398"/>
    </location>
</feature>
<keyword evidence="1" id="KW-0233">DNA recombination</keyword>
<evidence type="ECO:0000259" key="2">
    <source>
        <dbReference type="PROSITE" id="PS51898"/>
    </source>
</evidence>
<dbReference type="InterPro" id="IPR011010">
    <property type="entry name" value="DNA_brk_join_enz"/>
</dbReference>
<dbReference type="Pfam" id="PF00589">
    <property type="entry name" value="Phage_integrase"/>
    <property type="match status" value="1"/>
</dbReference>
<dbReference type="EMBL" id="WJBD01000008">
    <property type="protein sequence ID" value="MBC3888231.1"/>
    <property type="molecule type" value="Genomic_DNA"/>
</dbReference>
<dbReference type="RefSeq" id="WP_148567700.1">
    <property type="nucleotide sequence ID" value="NZ_RXYA01000012.1"/>
</dbReference>
<dbReference type="PANTHER" id="PTHR30349:SF81">
    <property type="entry name" value="TYROSINE RECOMBINASE XERC"/>
    <property type="match status" value="1"/>
</dbReference>
<organism evidence="3 4">
    <name type="scientific">Acetobacterium paludosum</name>
    <dbReference type="NCBI Taxonomy" id="52693"/>
    <lineage>
        <taxon>Bacteria</taxon>
        <taxon>Bacillati</taxon>
        <taxon>Bacillota</taxon>
        <taxon>Clostridia</taxon>
        <taxon>Eubacteriales</taxon>
        <taxon>Eubacteriaceae</taxon>
        <taxon>Acetobacterium</taxon>
    </lineage>
</organism>
<keyword evidence="4" id="KW-1185">Reference proteome</keyword>
<dbReference type="SUPFAM" id="SSF56349">
    <property type="entry name" value="DNA breaking-rejoining enzymes"/>
    <property type="match status" value="1"/>
</dbReference>
<protein>
    <submittedName>
        <fullName evidence="3">Tyrosine-type recombinase/integrase</fullName>
    </submittedName>
</protein>
<reference evidence="3" key="2">
    <citation type="submission" date="2020-10" db="EMBL/GenBank/DDBJ databases">
        <title>Comparative genomics of the Acetobacterium genus.</title>
        <authorList>
            <person name="Marshall C."/>
            <person name="May H."/>
            <person name="Norman S."/>
        </authorList>
    </citation>
    <scope>NUCLEOTIDE SEQUENCE</scope>
    <source>
        <strain evidence="3">DER-2019</strain>
    </source>
</reference>
<dbReference type="Gene3D" id="1.10.443.10">
    <property type="entry name" value="Intergrase catalytic core"/>
    <property type="match status" value="1"/>
</dbReference>
<dbReference type="PROSITE" id="PS51898">
    <property type="entry name" value="TYR_RECOMBINASE"/>
    <property type="match status" value="1"/>
</dbReference>